<gene>
    <name evidence="1" type="primary">VPS37D</name>
</gene>
<proteinExistence type="predicted"/>
<name>A0A1A8HGQ4_9TELE</name>
<evidence type="ECO:0000313" key="1">
    <source>
        <dbReference type="EMBL" id="SBQ82572.1"/>
    </source>
</evidence>
<feature type="non-terminal residue" evidence="1">
    <location>
        <position position="1"/>
    </location>
</feature>
<reference evidence="1" key="1">
    <citation type="submission" date="2016-05" db="EMBL/GenBank/DDBJ databases">
        <authorList>
            <person name="Lavstsen T."/>
            <person name="Jespersen J.S."/>
        </authorList>
    </citation>
    <scope>NUCLEOTIDE SEQUENCE</scope>
    <source>
        <tissue evidence="1">Brain</tissue>
    </source>
</reference>
<dbReference type="EMBL" id="HAEC01014355">
    <property type="protein sequence ID" value="SBQ82572.1"/>
    <property type="molecule type" value="Transcribed_RNA"/>
</dbReference>
<dbReference type="AlphaFoldDB" id="A0A1A8HGQ4"/>
<reference evidence="1" key="2">
    <citation type="submission" date="2016-06" db="EMBL/GenBank/DDBJ databases">
        <title>The genome of a short-lived fish provides insights into sex chromosome evolution and the genetic control of aging.</title>
        <authorList>
            <person name="Reichwald K."/>
            <person name="Felder M."/>
            <person name="Petzold A."/>
            <person name="Koch P."/>
            <person name="Groth M."/>
            <person name="Platzer M."/>
        </authorList>
    </citation>
    <scope>NUCLEOTIDE SEQUENCE</scope>
    <source>
        <tissue evidence="1">Brain</tissue>
    </source>
</reference>
<organism evidence="1">
    <name type="scientific">Nothobranchius korthausae</name>
    <dbReference type="NCBI Taxonomy" id="1143690"/>
    <lineage>
        <taxon>Eukaryota</taxon>
        <taxon>Metazoa</taxon>
        <taxon>Chordata</taxon>
        <taxon>Craniata</taxon>
        <taxon>Vertebrata</taxon>
        <taxon>Euteleostomi</taxon>
        <taxon>Actinopterygii</taxon>
        <taxon>Neopterygii</taxon>
        <taxon>Teleostei</taxon>
        <taxon>Neoteleostei</taxon>
        <taxon>Acanthomorphata</taxon>
        <taxon>Ovalentaria</taxon>
        <taxon>Atherinomorphae</taxon>
        <taxon>Cyprinodontiformes</taxon>
        <taxon>Nothobranchiidae</taxon>
        <taxon>Nothobranchius</taxon>
    </lineage>
</organism>
<sequence length="33" mass="3907">RRRWRSTFLFFIHHTPGASREPSRGREEPGSPV</sequence>
<protein>
    <submittedName>
        <fullName evidence="1">Vacuolar protein sorting 37 homolog D</fullName>
    </submittedName>
</protein>
<accession>A0A1A8HGQ4</accession>